<keyword evidence="3" id="KW-0238">DNA-binding</keyword>
<dbReference type="GO" id="GO:0044826">
    <property type="term" value="P:viral genome integration into host DNA"/>
    <property type="evidence" value="ECO:0007669"/>
    <property type="project" value="UniProtKB-KW"/>
</dbReference>
<evidence type="ECO:0000313" key="10">
    <source>
        <dbReference type="EMBL" id="GAI28115.1"/>
    </source>
</evidence>
<dbReference type="PANTHER" id="PTHR30629">
    <property type="entry name" value="PROPHAGE INTEGRASE"/>
    <property type="match status" value="1"/>
</dbReference>
<evidence type="ECO:0008006" key="11">
    <source>
        <dbReference type="Google" id="ProtNLM"/>
    </source>
</evidence>
<protein>
    <recommendedName>
        <fullName evidence="11">Core-binding (CB) domain-containing protein</fullName>
    </recommendedName>
</protein>
<dbReference type="GO" id="GO:0003677">
    <property type="term" value="F:DNA binding"/>
    <property type="evidence" value="ECO:0007669"/>
    <property type="project" value="UniProtKB-KW"/>
</dbReference>
<dbReference type="PANTHER" id="PTHR30629:SF2">
    <property type="entry name" value="PROPHAGE INTEGRASE INTS-RELATED"/>
    <property type="match status" value="1"/>
</dbReference>
<dbReference type="InterPro" id="IPR002104">
    <property type="entry name" value="Integrase_catalytic"/>
</dbReference>
<keyword evidence="4" id="KW-0233">DNA recombination</keyword>
<dbReference type="GO" id="GO:0015074">
    <property type="term" value="P:DNA integration"/>
    <property type="evidence" value="ECO:0007669"/>
    <property type="project" value="UniProtKB-KW"/>
</dbReference>
<dbReference type="PROSITE" id="PS51900">
    <property type="entry name" value="CB"/>
    <property type="match status" value="1"/>
</dbReference>
<dbReference type="Pfam" id="PF14659">
    <property type="entry name" value="Phage_int_SAM_3"/>
    <property type="match status" value="1"/>
</dbReference>
<organism evidence="10">
    <name type="scientific">marine sediment metagenome</name>
    <dbReference type="NCBI Taxonomy" id="412755"/>
    <lineage>
        <taxon>unclassified sequences</taxon>
        <taxon>metagenomes</taxon>
        <taxon>ecological metagenomes</taxon>
    </lineage>
</organism>
<keyword evidence="2" id="KW-0229">DNA integration</keyword>
<dbReference type="Gene3D" id="1.10.150.130">
    <property type="match status" value="1"/>
</dbReference>
<feature type="domain" description="Tyr recombinase" evidence="8">
    <location>
        <begin position="157"/>
        <end position="206"/>
    </location>
</feature>
<evidence type="ECO:0000259" key="9">
    <source>
        <dbReference type="PROSITE" id="PS51900"/>
    </source>
</evidence>
<dbReference type="Gene3D" id="1.10.443.10">
    <property type="entry name" value="Intergrase catalytic core"/>
    <property type="match status" value="1"/>
</dbReference>
<gene>
    <name evidence="10" type="ORF">S06H3_36090</name>
</gene>
<dbReference type="SUPFAM" id="SSF56349">
    <property type="entry name" value="DNA breaking-rejoining enzymes"/>
    <property type="match status" value="1"/>
</dbReference>
<dbReference type="GO" id="GO:0075713">
    <property type="term" value="P:establishment of integrated proviral latency"/>
    <property type="evidence" value="ECO:0007669"/>
    <property type="project" value="UniProtKB-KW"/>
</dbReference>
<comment type="similarity">
    <text evidence="1">Belongs to the 'phage' integrase family.</text>
</comment>
<evidence type="ECO:0000256" key="1">
    <source>
        <dbReference type="ARBA" id="ARBA00008857"/>
    </source>
</evidence>
<feature type="domain" description="Core-binding (CB)" evidence="9">
    <location>
        <begin position="46"/>
        <end position="136"/>
    </location>
</feature>
<dbReference type="InterPro" id="IPR010998">
    <property type="entry name" value="Integrase_recombinase_N"/>
</dbReference>
<sequence length="206" mass="23359">MGRDPETGKRKQQTLTVRGSKKDAERELRAVLTRIEGGAHVKPVKLTVAEYLEQWLQSYVDSNVGPRTGERYIEIIHAHLIPALGSIPLIALRSQHIQTYYGKALKSGRRDGNGGLSAQTVRHHHRVLYEALKHAVKHGILIRNVAEAVDPPRPEHKEMVTLAPEHVNKLLEAVRDTPYYDLFYTAIYTGLRRSELLALQWSHIDL</sequence>
<dbReference type="PROSITE" id="PS51898">
    <property type="entry name" value="TYR_RECOMBINASE"/>
    <property type="match status" value="1"/>
</dbReference>
<name>X1NMU1_9ZZZZ</name>
<evidence type="ECO:0000256" key="6">
    <source>
        <dbReference type="ARBA" id="ARBA00023296"/>
    </source>
</evidence>
<evidence type="ECO:0000256" key="7">
    <source>
        <dbReference type="SAM" id="MobiDB-lite"/>
    </source>
</evidence>
<dbReference type="InterPro" id="IPR011010">
    <property type="entry name" value="DNA_brk_join_enz"/>
</dbReference>
<dbReference type="AlphaFoldDB" id="X1NMU1"/>
<evidence type="ECO:0000259" key="8">
    <source>
        <dbReference type="PROSITE" id="PS51898"/>
    </source>
</evidence>
<evidence type="ECO:0000256" key="3">
    <source>
        <dbReference type="ARBA" id="ARBA00023125"/>
    </source>
</evidence>
<evidence type="ECO:0000256" key="2">
    <source>
        <dbReference type="ARBA" id="ARBA00022908"/>
    </source>
</evidence>
<dbReference type="GO" id="GO:0006310">
    <property type="term" value="P:DNA recombination"/>
    <property type="evidence" value="ECO:0007669"/>
    <property type="project" value="UniProtKB-KW"/>
</dbReference>
<keyword evidence="5" id="KW-1179">Viral genome integration</keyword>
<feature type="region of interest" description="Disordered" evidence="7">
    <location>
        <begin position="1"/>
        <end position="21"/>
    </location>
</feature>
<comment type="caution">
    <text evidence="10">The sequence shown here is derived from an EMBL/GenBank/DDBJ whole genome shotgun (WGS) entry which is preliminary data.</text>
</comment>
<dbReference type="InterPro" id="IPR044068">
    <property type="entry name" value="CB"/>
</dbReference>
<proteinExistence type="inferred from homology"/>
<dbReference type="EMBL" id="BARV01021833">
    <property type="protein sequence ID" value="GAI28115.1"/>
    <property type="molecule type" value="Genomic_DNA"/>
</dbReference>
<accession>X1NMU1</accession>
<evidence type="ECO:0000256" key="5">
    <source>
        <dbReference type="ARBA" id="ARBA00023195"/>
    </source>
</evidence>
<dbReference type="InterPro" id="IPR004107">
    <property type="entry name" value="Integrase_SAM-like_N"/>
</dbReference>
<dbReference type="InterPro" id="IPR050808">
    <property type="entry name" value="Phage_Integrase"/>
</dbReference>
<reference evidence="10" key="1">
    <citation type="journal article" date="2014" name="Front. Microbiol.">
        <title>High frequency of phylogenetically diverse reductive dehalogenase-homologous genes in deep subseafloor sedimentary metagenomes.</title>
        <authorList>
            <person name="Kawai M."/>
            <person name="Futagami T."/>
            <person name="Toyoda A."/>
            <person name="Takaki Y."/>
            <person name="Nishi S."/>
            <person name="Hori S."/>
            <person name="Arai W."/>
            <person name="Tsubouchi T."/>
            <person name="Morono Y."/>
            <person name="Uchiyama I."/>
            <person name="Ito T."/>
            <person name="Fujiyama A."/>
            <person name="Inagaki F."/>
            <person name="Takami H."/>
        </authorList>
    </citation>
    <scope>NUCLEOTIDE SEQUENCE</scope>
    <source>
        <strain evidence="10">Expedition CK06-06</strain>
    </source>
</reference>
<dbReference type="InterPro" id="IPR013762">
    <property type="entry name" value="Integrase-like_cat_sf"/>
</dbReference>
<evidence type="ECO:0000256" key="4">
    <source>
        <dbReference type="ARBA" id="ARBA00023172"/>
    </source>
</evidence>
<feature type="non-terminal residue" evidence="10">
    <location>
        <position position="206"/>
    </location>
</feature>
<keyword evidence="6" id="KW-1160">Virus entry into host cell</keyword>
<dbReference type="GO" id="GO:0046718">
    <property type="term" value="P:symbiont entry into host cell"/>
    <property type="evidence" value="ECO:0007669"/>
    <property type="project" value="UniProtKB-KW"/>
</dbReference>